<proteinExistence type="predicted"/>
<feature type="domain" description="AMP-binding enzyme C-terminal" evidence="2">
    <location>
        <begin position="276"/>
        <end position="349"/>
    </location>
</feature>
<reference evidence="3 4" key="1">
    <citation type="journal article" date="2013" name="Int. J. Syst. Evol. Microbiol.">
        <title>Ilumatobacter nonamiense sp. nov. and Ilumatobacter coccineum sp. nov., isolated from seashore sand.</title>
        <authorList>
            <person name="Matsumoto A."/>
            <person name="Kasai H."/>
            <person name="Matsuo Y."/>
            <person name="Shizuri Y."/>
            <person name="Ichikawa N."/>
            <person name="Fujita N."/>
            <person name="Omura S."/>
            <person name="Takahashi Y."/>
        </authorList>
    </citation>
    <scope>NUCLEOTIDE SEQUENCE [LARGE SCALE GENOMIC DNA]</scope>
    <source>
        <strain evidence="4">NBRC 103263 / KCTC 29153 / YM16-304</strain>
    </source>
</reference>
<dbReference type="CDD" id="cd04433">
    <property type="entry name" value="AFD_class_I"/>
    <property type="match status" value="1"/>
</dbReference>
<evidence type="ECO:0000259" key="1">
    <source>
        <dbReference type="Pfam" id="PF00501"/>
    </source>
</evidence>
<dbReference type="GO" id="GO:0008756">
    <property type="term" value="F:o-succinylbenzoate-CoA ligase activity"/>
    <property type="evidence" value="ECO:0007669"/>
    <property type="project" value="UniProtKB-EC"/>
</dbReference>
<evidence type="ECO:0000259" key="2">
    <source>
        <dbReference type="Pfam" id="PF13193"/>
    </source>
</evidence>
<dbReference type="InterPro" id="IPR000873">
    <property type="entry name" value="AMP-dep_synth/lig_dom"/>
</dbReference>
<dbReference type="PROSITE" id="PS00455">
    <property type="entry name" value="AMP_BINDING"/>
    <property type="match status" value="1"/>
</dbReference>
<dbReference type="InterPro" id="IPR045851">
    <property type="entry name" value="AMP-bd_C_sf"/>
</dbReference>
<dbReference type="InterPro" id="IPR042099">
    <property type="entry name" value="ANL_N_sf"/>
</dbReference>
<dbReference type="RefSeq" id="WP_015441958.1">
    <property type="nucleotide sequence ID" value="NC_020520.1"/>
</dbReference>
<dbReference type="PANTHER" id="PTHR43767:SF1">
    <property type="entry name" value="NONRIBOSOMAL PEPTIDE SYNTHASE PES1 (EUROFUNG)-RELATED"/>
    <property type="match status" value="1"/>
</dbReference>
<dbReference type="AlphaFoldDB" id="A0A6C7E8B7"/>
<gene>
    <name evidence="3" type="primary">menE</name>
    <name evidence="3" type="ORF">YM304_23970</name>
</gene>
<dbReference type="InterPro" id="IPR020845">
    <property type="entry name" value="AMP-binding_CS"/>
</dbReference>
<organism evidence="3 4">
    <name type="scientific">Ilumatobacter coccineus (strain NBRC 103263 / KCTC 29153 / YM16-304)</name>
    <dbReference type="NCBI Taxonomy" id="1313172"/>
    <lineage>
        <taxon>Bacteria</taxon>
        <taxon>Bacillati</taxon>
        <taxon>Actinomycetota</taxon>
        <taxon>Acidimicrobiia</taxon>
        <taxon>Acidimicrobiales</taxon>
        <taxon>Ilumatobacteraceae</taxon>
        <taxon>Ilumatobacter</taxon>
    </lineage>
</organism>
<protein>
    <submittedName>
        <fullName evidence="3">2-succinylbenzoate--CoA ligase</fullName>
        <ecNumber evidence="3">6.2.1.26</ecNumber>
    </submittedName>
</protein>
<dbReference type="Pfam" id="PF00501">
    <property type="entry name" value="AMP-binding"/>
    <property type="match status" value="1"/>
</dbReference>
<dbReference type="Gene3D" id="3.30.300.30">
    <property type="match status" value="1"/>
</dbReference>
<name>A0A6C7E8B7_ILUCY</name>
<dbReference type="OrthoDB" id="9803968at2"/>
<sequence>MPRLIALDRPGGPEFVTDLLRIWDAGDAACPIDQRLPDEAKRRLMAALRVGDEVESGDALVVATSGSTGEPKGVVLTHDAVAASAEATSRRLAVTDDDHWLACLPLAHVGGLSVVTRALHTGTDLTVLPGFDATAIMASEATLVSLVATTLPRVDATTFRTIVLGGSRPPADRPPNSVTTYGLTETGSGVVYDGVPLDGVEVAIAEPERVGTDGEILLRGPMLLRTYRHGVDPKTDDGWLPTGDLGRWLPDGRLHVVGRRGDMIITGGENVWPEAVEAALADHPQVADVMVRGIPDDEWGHLVEAVVVPRSQAPTLDALRAHVKAEHPAFMAPRRLVVVDELPRTALGKLRRSS</sequence>
<dbReference type="PANTHER" id="PTHR43767">
    <property type="entry name" value="LONG-CHAIN-FATTY-ACID--COA LIGASE"/>
    <property type="match status" value="1"/>
</dbReference>
<dbReference type="EC" id="6.2.1.26" evidence="3"/>
<dbReference type="Gene3D" id="3.40.50.12780">
    <property type="entry name" value="N-terminal domain of ligase-like"/>
    <property type="match status" value="1"/>
</dbReference>
<feature type="domain" description="AMP-dependent synthetase/ligase" evidence="1">
    <location>
        <begin position="59"/>
        <end position="227"/>
    </location>
</feature>
<evidence type="ECO:0000313" key="4">
    <source>
        <dbReference type="Proteomes" id="UP000011863"/>
    </source>
</evidence>
<dbReference type="EMBL" id="AP012057">
    <property type="protein sequence ID" value="BAN02711.1"/>
    <property type="molecule type" value="Genomic_DNA"/>
</dbReference>
<accession>A0A6C7E8B7</accession>
<dbReference type="Proteomes" id="UP000011863">
    <property type="component" value="Chromosome"/>
</dbReference>
<keyword evidence="4" id="KW-1185">Reference proteome</keyword>
<dbReference type="KEGG" id="aym:YM304_23970"/>
<dbReference type="SUPFAM" id="SSF56801">
    <property type="entry name" value="Acetyl-CoA synthetase-like"/>
    <property type="match status" value="1"/>
</dbReference>
<dbReference type="InterPro" id="IPR050237">
    <property type="entry name" value="ATP-dep_AMP-bd_enzyme"/>
</dbReference>
<dbReference type="Pfam" id="PF13193">
    <property type="entry name" value="AMP-binding_C"/>
    <property type="match status" value="1"/>
</dbReference>
<evidence type="ECO:0000313" key="3">
    <source>
        <dbReference type="EMBL" id="BAN02711.1"/>
    </source>
</evidence>
<dbReference type="InterPro" id="IPR025110">
    <property type="entry name" value="AMP-bd_C"/>
</dbReference>
<keyword evidence="3" id="KW-0436">Ligase</keyword>